<feature type="domain" description="BIG2" evidence="2">
    <location>
        <begin position="530"/>
        <end position="610"/>
    </location>
</feature>
<dbReference type="InterPro" id="IPR045197">
    <property type="entry name" value="NUP210-like"/>
</dbReference>
<dbReference type="Gene3D" id="2.60.40.1080">
    <property type="match status" value="11"/>
</dbReference>
<gene>
    <name evidence="3" type="ORF">WMO37_03320</name>
</gene>
<protein>
    <submittedName>
        <fullName evidence="3">Ig-like domain-containing protein</fullName>
    </submittedName>
</protein>
<dbReference type="Pfam" id="PF02368">
    <property type="entry name" value="Big_2"/>
    <property type="match status" value="9"/>
</dbReference>
<keyword evidence="4" id="KW-1185">Reference proteome</keyword>
<feature type="domain" description="BIG2" evidence="2">
    <location>
        <begin position="867"/>
        <end position="944"/>
    </location>
</feature>
<feature type="domain" description="BIG2" evidence="2">
    <location>
        <begin position="701"/>
        <end position="778"/>
    </location>
</feature>
<feature type="domain" description="BIG2" evidence="2">
    <location>
        <begin position="1196"/>
        <end position="1270"/>
    </location>
</feature>
<evidence type="ECO:0000313" key="4">
    <source>
        <dbReference type="Proteomes" id="UP001546774"/>
    </source>
</evidence>
<feature type="domain" description="BIG2" evidence="2">
    <location>
        <begin position="950"/>
        <end position="1027"/>
    </location>
</feature>
<evidence type="ECO:0000259" key="2">
    <source>
        <dbReference type="SMART" id="SM00635"/>
    </source>
</evidence>
<evidence type="ECO:0000313" key="3">
    <source>
        <dbReference type="EMBL" id="MEQ2554045.1"/>
    </source>
</evidence>
<reference evidence="3" key="1">
    <citation type="submission" date="2024-03" db="EMBL/GenBank/DDBJ databases">
        <title>Human intestinal bacterial collection.</title>
        <authorList>
            <person name="Pauvert C."/>
            <person name="Hitch T.C.A."/>
            <person name="Clavel T."/>
        </authorList>
    </citation>
    <scope>NUCLEOTIDE SEQUENCE [LARGE SCALE GENOMIC DNA]</scope>
    <source>
        <strain evidence="3">CLA-AA-H89B</strain>
    </source>
</reference>
<feature type="domain" description="BIG2" evidence="2">
    <location>
        <begin position="616"/>
        <end position="695"/>
    </location>
</feature>
<dbReference type="PANTHER" id="PTHR23019">
    <property type="entry name" value="NUCLEAR PORE MEMBRANE GLYCOPROTEIN GP210-RELATED"/>
    <property type="match status" value="1"/>
</dbReference>
<dbReference type="Proteomes" id="UP001546774">
    <property type="component" value="Unassembled WGS sequence"/>
</dbReference>
<accession>A0ABV1H2X5</accession>
<dbReference type="SMART" id="SM00635">
    <property type="entry name" value="BID_2"/>
    <property type="match status" value="10"/>
</dbReference>
<name>A0ABV1H2X5_9FIRM</name>
<dbReference type="EMBL" id="JBBMFS010000002">
    <property type="protein sequence ID" value="MEQ2554045.1"/>
    <property type="molecule type" value="Genomic_DNA"/>
</dbReference>
<feature type="domain" description="BIG2" evidence="2">
    <location>
        <begin position="784"/>
        <end position="861"/>
    </location>
</feature>
<evidence type="ECO:0000256" key="1">
    <source>
        <dbReference type="SAM" id="MobiDB-lite"/>
    </source>
</evidence>
<dbReference type="PANTHER" id="PTHR23019:SF0">
    <property type="entry name" value="NUCLEAR PORE MEMBRANE GLYCOPROTEIN 210"/>
    <property type="match status" value="1"/>
</dbReference>
<feature type="domain" description="BIG2" evidence="2">
    <location>
        <begin position="1034"/>
        <end position="1111"/>
    </location>
</feature>
<proteinExistence type="predicted"/>
<feature type="region of interest" description="Disordered" evidence="1">
    <location>
        <begin position="66"/>
        <end position="85"/>
    </location>
</feature>
<comment type="caution">
    <text evidence="3">The sequence shown here is derived from an EMBL/GenBank/DDBJ whole genome shotgun (WGS) entry which is preliminary data.</text>
</comment>
<feature type="domain" description="BIG2" evidence="2">
    <location>
        <begin position="348"/>
        <end position="421"/>
    </location>
</feature>
<dbReference type="InterPro" id="IPR003343">
    <property type="entry name" value="Big_2"/>
</dbReference>
<feature type="domain" description="BIG2" evidence="2">
    <location>
        <begin position="1120"/>
        <end position="1194"/>
    </location>
</feature>
<organism evidence="3 4">
    <name type="scientific">Lachnospira intestinalis</name>
    <dbReference type="NCBI Taxonomy" id="3133158"/>
    <lineage>
        <taxon>Bacteria</taxon>
        <taxon>Bacillati</taxon>
        <taxon>Bacillota</taxon>
        <taxon>Clostridia</taxon>
        <taxon>Lachnospirales</taxon>
        <taxon>Lachnospiraceae</taxon>
        <taxon>Lachnospira</taxon>
    </lineage>
</organism>
<sequence length="1275" mass="135640">MKKIYQIRRLRKGWKVLAAAIFAIALLGGYMLYANAATSVAMRLSTTSASIAFNKESNSVVQVSSLTGTDDNGDPNQNYAPNGNNIEWTSSNNDIVTFRRENDVMDHDTAKGMIPIIKGAHAGKADVTATYYSIQYDSTGSIINKSLVTSLTAKVVVPLEVTTTHSNSTIYTVGDQITFTTNTCDSNKIFIETKNDTSGNVSHDGVVELVSSSSTQATLKVVGGGQATVIVRTADGGGEEALCKEFTVRAKVEFNDSNIYRDNNNRKCLKLNDEPYVEFTKYVIGSNINNPATAGVFYESSDPKVVEVAQDGSVLGKYAGVSTVTVGIPAYDAQGNKTWYTHDTVDVVVPFKKLGNQVSNMNVDDQLQLSTSANPTEITWTTSNNAVLQVDATTGLVTAIGAGTAKIYASRAADDFSTKYNQPIQLVYEITVIDDFALSADKTSVNMGETIEVSALVTATDITANPITYKLENQPKDDGTIPTGDLVTVEQDGKTFKITGVKSGTVHLIVTQNVNGVMKTATCVIYVTTPVNEVSINPSSIQIDRGSTGTVQLLFNPAGPTNDKVLWSSSNTSVATVEGDSYTATITGVAGGTATISVITEDGLKTATCDVYVREPVTGVVLNETSVESSMSVGQFQLVATVLPAGEGVNRNVTWQSTDESIVKVDESGLVTFVKPGHAAVVCKTEDGAFQAFCNFVIDIPVETITLDYTDEIMRIGDTLRITAEVLPLEASNRTVRWTSSNTNVCIVDSNGLVQAVGTGSCTILCESLDGKASAMCNIYVKQPVTQVVLNTTDITVRKGQVFWLNATCLPENADNKIITWESRDEDVCTVESDGKVTATGAGTTSIIATNPDSGLTAYCVVTVTQPVTGITLNSDYQELWVGAKYAIIPNIEPYDAENKNVTYRSSDPDVATVDEMGVVTAVKGGSCVIIVTTEECQLTAACTIDVKEYVSSITLSETHKFMNVGTSGTLTATVGSDTATNKNIIWTSSDNSICSVDSYGTLNAGEPGIAVITVTAADGSGVSATCVVQVVNPVTSIRIEPDTVRMLVGESRIVQAVIEPDDASIKDVTWESSNEEIATVDEAGEIFALSTGKCKITATSKDGNNVKGVCWVYVTPVVNITSIKINSSEIYMLTGKSRQLSVRVRPAINTDSYEWYSTDTGIVVVDGNGVITTVGPGTAEVVAESVNGTALSSCIVHSLAISRSSITLEQYDSYWLDVIGNDSNSKVTWRSSNPRVCTVDSTGHVVARKAGTTTVTAVLNNKTLSCTVRVTNIR</sequence>
<dbReference type="InterPro" id="IPR008964">
    <property type="entry name" value="Invasin/intimin_cell_adhesion"/>
</dbReference>
<dbReference type="SUPFAM" id="SSF49373">
    <property type="entry name" value="Invasin/intimin cell-adhesion fragments"/>
    <property type="match status" value="11"/>
</dbReference>